<evidence type="ECO:0000256" key="3">
    <source>
        <dbReference type="ARBA" id="ARBA00022490"/>
    </source>
</evidence>
<dbReference type="PROSITE" id="PS51196">
    <property type="entry name" value="SECA_MOTOR_DEAD"/>
    <property type="match status" value="1"/>
</dbReference>
<proteinExistence type="inferred from homology"/>
<dbReference type="Pfam" id="PF07517">
    <property type="entry name" value="SecA_DEAD"/>
    <property type="match status" value="1"/>
</dbReference>
<gene>
    <name evidence="11" type="primary">secA</name>
    <name evidence="15" type="ORF">SAMN05216258_106182</name>
</gene>
<dbReference type="InterPro" id="IPR027417">
    <property type="entry name" value="P-loop_NTPase"/>
</dbReference>
<dbReference type="EC" id="7.4.2.8" evidence="11"/>
<dbReference type="InterPro" id="IPR036670">
    <property type="entry name" value="SecA_X-link_sf"/>
</dbReference>
<dbReference type="RefSeq" id="WP_092860534.1">
    <property type="nucleotide sequence ID" value="NZ_FOQH01000006.1"/>
</dbReference>
<dbReference type="CDD" id="cd17928">
    <property type="entry name" value="DEXDc_SecA"/>
    <property type="match status" value="1"/>
</dbReference>
<dbReference type="OrthoDB" id="9805579at2"/>
<sequence>MSDAAIPVRRPLRPLRLPHPVAYAERGDEIDESLDRWGRRVAAPVTGRIARLRAAGASRFLARAAALAPEFEGLSDAALDARLPALRQRLRARDRLSDADLALALAQVREAAWRSLGRRPYDVQMQGARALLRGCVAEMRTGEGKTLVAALAATVHALAGRPVHVVTANEYLAARDGEELAPLYARMGLSVGVIVPDQPPDARQRAYAADVVHASGKDLAFDYLRDRIHLRRRPGNLRRKAERLLGTDARGDLRMRGLHVAVVDEADSVMIDEARTPLIISGKGSEPADLALFRHARAVAGTLEERRDYRLSPRRDRVELTEKGRDRLEDLAEEEDAPRAFRIPVIREHAVVQALAADLVFRRDEHYIVRDDKVAIVDEFTGRPQPDRTWSDGLHQMIELKEGLEPTPPHRTEARITFQRFFRRYDRLCGMTGTGRDSAWEFWSVYRLAVARIPTHRPDARRFARARVWRAGDRRWQALAEEIARLQADGRAVLLGVRSVAAAEEASARLASLNVPHQVLSAAQDADEAEKISRAGAPGAVTVATAMAGRGTDIRLGPGVPERGGLHVIIAERHDSRRVDLQLAGRCGRQGDPGRVATFLSLDDELLQGRAAAPSRALASLALALLPGAAGERAAAACIRRRQKAVEHAHAVMRRDLLETDKRLADMLALSGQME</sequence>
<dbReference type="InterPro" id="IPR011130">
    <property type="entry name" value="SecA_preprotein_X-link_dom"/>
</dbReference>
<feature type="binding site" evidence="11">
    <location>
        <position position="553"/>
    </location>
    <ligand>
        <name>ATP</name>
        <dbReference type="ChEBI" id="CHEBI:30616"/>
    </ligand>
</feature>
<dbReference type="SUPFAM" id="SSF81767">
    <property type="entry name" value="Pre-protein crosslinking domain of SecA"/>
    <property type="match status" value="1"/>
</dbReference>
<dbReference type="STRING" id="1114924.SAMN05216258_106182"/>
<name>A0A1I3HUI0_9RHOB</name>
<dbReference type="GO" id="GO:0008564">
    <property type="term" value="F:protein-exporting ATPase activity"/>
    <property type="evidence" value="ECO:0007669"/>
    <property type="project" value="UniProtKB-EC"/>
</dbReference>
<dbReference type="InterPro" id="IPR011115">
    <property type="entry name" value="SecA_DEAD"/>
</dbReference>
<dbReference type="InterPro" id="IPR014001">
    <property type="entry name" value="Helicase_ATP-bd"/>
</dbReference>
<keyword evidence="4" id="KW-0997">Cell inner membrane</keyword>
<accession>A0A1I3HUI0</accession>
<dbReference type="GO" id="GO:0043952">
    <property type="term" value="P:protein transport by the Sec complex"/>
    <property type="evidence" value="ECO:0007669"/>
    <property type="project" value="TreeGrafter"/>
</dbReference>
<comment type="subcellular location">
    <subcellularLocation>
        <location evidence="11">Cell membrane</location>
        <topology evidence="11">Peripheral membrane protein</topology>
        <orientation evidence="11">Cytoplasmic side</orientation>
    </subcellularLocation>
    <subcellularLocation>
        <location evidence="11">Cytoplasm</location>
    </subcellularLocation>
    <text evidence="11">Distribution is 50-50.</text>
</comment>
<dbReference type="SMART" id="SM00957">
    <property type="entry name" value="SecA_DEAD"/>
    <property type="match status" value="1"/>
</dbReference>
<dbReference type="HAMAP" id="MF_01382">
    <property type="entry name" value="SecA"/>
    <property type="match status" value="1"/>
</dbReference>
<dbReference type="Proteomes" id="UP000199377">
    <property type="component" value="Unassembled WGS sequence"/>
</dbReference>
<evidence type="ECO:0000259" key="12">
    <source>
        <dbReference type="PROSITE" id="PS51192"/>
    </source>
</evidence>
<reference evidence="15 16" key="1">
    <citation type="submission" date="2016-10" db="EMBL/GenBank/DDBJ databases">
        <authorList>
            <person name="de Groot N.N."/>
        </authorList>
    </citation>
    <scope>NUCLEOTIDE SEQUENCE [LARGE SCALE GENOMIC DNA]</scope>
    <source>
        <strain evidence="15 16">CGMCC 1.11030</strain>
    </source>
</reference>
<evidence type="ECO:0000256" key="6">
    <source>
        <dbReference type="ARBA" id="ARBA00022840"/>
    </source>
</evidence>
<keyword evidence="16" id="KW-1185">Reference proteome</keyword>
<dbReference type="PROSITE" id="PS51194">
    <property type="entry name" value="HELICASE_CTER"/>
    <property type="match status" value="1"/>
</dbReference>
<evidence type="ECO:0000256" key="11">
    <source>
        <dbReference type="HAMAP-Rule" id="MF_01382"/>
    </source>
</evidence>
<keyword evidence="10 11" id="KW-0472">Membrane</keyword>
<dbReference type="EMBL" id="FOQH01000006">
    <property type="protein sequence ID" value="SFI39384.1"/>
    <property type="molecule type" value="Genomic_DNA"/>
</dbReference>
<dbReference type="PROSITE" id="PS51192">
    <property type="entry name" value="HELICASE_ATP_BIND_1"/>
    <property type="match status" value="1"/>
</dbReference>
<feature type="binding site" evidence="11">
    <location>
        <begin position="142"/>
        <end position="146"/>
    </location>
    <ligand>
        <name>ATP</name>
        <dbReference type="ChEBI" id="CHEBI:30616"/>
    </ligand>
</feature>
<dbReference type="Pfam" id="PF21090">
    <property type="entry name" value="P-loop_SecA"/>
    <property type="match status" value="2"/>
</dbReference>
<dbReference type="InterPro" id="IPR000185">
    <property type="entry name" value="SecA"/>
</dbReference>
<evidence type="ECO:0000256" key="5">
    <source>
        <dbReference type="ARBA" id="ARBA00022741"/>
    </source>
</evidence>
<evidence type="ECO:0000259" key="14">
    <source>
        <dbReference type="PROSITE" id="PS51196"/>
    </source>
</evidence>
<dbReference type="GO" id="GO:0006605">
    <property type="term" value="P:protein targeting"/>
    <property type="evidence" value="ECO:0007669"/>
    <property type="project" value="UniProtKB-UniRule"/>
</dbReference>
<evidence type="ECO:0000256" key="1">
    <source>
        <dbReference type="ARBA" id="ARBA00022448"/>
    </source>
</evidence>
<comment type="function">
    <text evidence="11">Part of the Sec protein translocase complex. Interacts with the SecYEG preprotein conducting channel. Has a central role in coupling the hydrolysis of ATP to the transfer of proteins into and across the cell membrane, serving both as a receptor for the preprotein-SecB complex and as an ATP-driven molecular motor driving the stepwise translocation of polypeptide chains across the membrane.</text>
</comment>
<dbReference type="InterPro" id="IPR044722">
    <property type="entry name" value="SecA_SF2_C"/>
</dbReference>
<keyword evidence="6 11" id="KW-0067">ATP-binding</keyword>
<dbReference type="Gene3D" id="3.90.1440.10">
    <property type="entry name" value="SecA, preprotein cross-linking domain"/>
    <property type="match status" value="1"/>
</dbReference>
<comment type="catalytic activity">
    <reaction evidence="11">
        <text>ATP + H2O + cellular proteinSide 1 = ADP + phosphate + cellular proteinSide 2.</text>
        <dbReference type="EC" id="7.4.2.8"/>
    </reaction>
</comment>
<dbReference type="PRINTS" id="PR00906">
    <property type="entry name" value="SECA"/>
</dbReference>
<feature type="domain" description="Helicase ATP-binding" evidence="12">
    <location>
        <begin position="126"/>
        <end position="302"/>
    </location>
</feature>
<dbReference type="SUPFAM" id="SSF52540">
    <property type="entry name" value="P-loop containing nucleoside triphosphate hydrolases"/>
    <property type="match status" value="2"/>
</dbReference>
<protein>
    <recommendedName>
        <fullName evidence="11">Protein translocase subunit SecA</fullName>
        <ecNumber evidence="11">7.4.2.8</ecNumber>
    </recommendedName>
</protein>
<evidence type="ECO:0000259" key="13">
    <source>
        <dbReference type="PROSITE" id="PS51194"/>
    </source>
</evidence>
<dbReference type="PANTHER" id="PTHR30612">
    <property type="entry name" value="SECA INNER MEMBRANE COMPONENT OF SEC PROTEIN SECRETION SYSTEM"/>
    <property type="match status" value="1"/>
</dbReference>
<comment type="subunit">
    <text evidence="11">Monomer and homodimer. Part of the essential Sec protein translocation apparatus which comprises SecA, SecYEG and auxiliary proteins SecDF-YajC and YidC.</text>
</comment>
<keyword evidence="7 11" id="KW-0653">Protein transport</keyword>
<dbReference type="GO" id="GO:0005829">
    <property type="term" value="C:cytosol"/>
    <property type="evidence" value="ECO:0007669"/>
    <property type="project" value="TreeGrafter"/>
</dbReference>
<dbReference type="PANTHER" id="PTHR30612:SF0">
    <property type="entry name" value="CHLOROPLAST PROTEIN-TRANSPORTING ATPASE"/>
    <property type="match status" value="1"/>
</dbReference>
<keyword evidence="8 11" id="KW-1278">Translocase</keyword>
<dbReference type="GO" id="GO:0017038">
    <property type="term" value="P:protein import"/>
    <property type="evidence" value="ECO:0007669"/>
    <property type="project" value="InterPro"/>
</dbReference>
<dbReference type="GO" id="GO:0005886">
    <property type="term" value="C:plasma membrane"/>
    <property type="evidence" value="ECO:0007669"/>
    <property type="project" value="UniProtKB-SubCell"/>
</dbReference>
<dbReference type="Gene3D" id="3.40.50.300">
    <property type="entry name" value="P-loop containing nucleotide triphosphate hydrolases"/>
    <property type="match status" value="2"/>
</dbReference>
<feature type="domain" description="Helicase C-terminal" evidence="13">
    <location>
        <begin position="478"/>
        <end position="629"/>
    </location>
</feature>
<evidence type="ECO:0000313" key="16">
    <source>
        <dbReference type="Proteomes" id="UP000199377"/>
    </source>
</evidence>
<organism evidence="15 16">
    <name type="scientific">Albimonas pacifica</name>
    <dbReference type="NCBI Taxonomy" id="1114924"/>
    <lineage>
        <taxon>Bacteria</taxon>
        <taxon>Pseudomonadati</taxon>
        <taxon>Pseudomonadota</taxon>
        <taxon>Alphaproteobacteria</taxon>
        <taxon>Rhodobacterales</taxon>
        <taxon>Paracoccaceae</taxon>
        <taxon>Albimonas</taxon>
    </lineage>
</organism>
<evidence type="ECO:0000256" key="9">
    <source>
        <dbReference type="ARBA" id="ARBA00023010"/>
    </source>
</evidence>
<keyword evidence="2 11" id="KW-1003">Cell membrane</keyword>
<evidence type="ECO:0000256" key="4">
    <source>
        <dbReference type="ARBA" id="ARBA00022519"/>
    </source>
</evidence>
<dbReference type="FunFam" id="3.40.50.300:FF:000429">
    <property type="entry name" value="Preprotein translocase subunit SecA"/>
    <property type="match status" value="1"/>
</dbReference>
<comment type="similarity">
    <text evidence="11">Belongs to the SecA family.</text>
</comment>
<dbReference type="GO" id="GO:0005524">
    <property type="term" value="F:ATP binding"/>
    <property type="evidence" value="ECO:0007669"/>
    <property type="project" value="UniProtKB-UniRule"/>
</dbReference>
<evidence type="ECO:0000256" key="7">
    <source>
        <dbReference type="ARBA" id="ARBA00022927"/>
    </source>
</evidence>
<feature type="binding site" evidence="11">
    <location>
        <position position="124"/>
    </location>
    <ligand>
        <name>ATP</name>
        <dbReference type="ChEBI" id="CHEBI:30616"/>
    </ligand>
</feature>
<evidence type="ECO:0000256" key="10">
    <source>
        <dbReference type="ARBA" id="ARBA00023136"/>
    </source>
</evidence>
<dbReference type="AlphaFoldDB" id="A0A1I3HUI0"/>
<dbReference type="InterPro" id="IPR014018">
    <property type="entry name" value="SecA_motor_DEAD"/>
</dbReference>
<evidence type="ECO:0000256" key="2">
    <source>
        <dbReference type="ARBA" id="ARBA00022475"/>
    </source>
</evidence>
<keyword evidence="1 11" id="KW-0813">Transport</keyword>
<dbReference type="GO" id="GO:0031522">
    <property type="term" value="C:cell envelope Sec protein transport complex"/>
    <property type="evidence" value="ECO:0007669"/>
    <property type="project" value="TreeGrafter"/>
</dbReference>
<evidence type="ECO:0000256" key="8">
    <source>
        <dbReference type="ARBA" id="ARBA00022967"/>
    </source>
</evidence>
<dbReference type="Pfam" id="PF01043">
    <property type="entry name" value="SecA_PP_bind"/>
    <property type="match status" value="1"/>
</dbReference>
<keyword evidence="3 11" id="KW-0963">Cytoplasm</keyword>
<evidence type="ECO:0000313" key="15">
    <source>
        <dbReference type="EMBL" id="SFI39384.1"/>
    </source>
</evidence>
<dbReference type="InterPro" id="IPR001650">
    <property type="entry name" value="Helicase_C-like"/>
</dbReference>
<keyword evidence="5 11" id="KW-0547">Nucleotide-binding</keyword>
<dbReference type="SMART" id="SM00958">
    <property type="entry name" value="SecA_PP_bind"/>
    <property type="match status" value="1"/>
</dbReference>
<keyword evidence="9 11" id="KW-0811">Translocation</keyword>
<feature type="domain" description="SecA family profile" evidence="14">
    <location>
        <begin position="39"/>
        <end position="632"/>
    </location>
</feature>
<dbReference type="GO" id="GO:0065002">
    <property type="term" value="P:intracellular protein transmembrane transport"/>
    <property type="evidence" value="ECO:0007669"/>
    <property type="project" value="UniProtKB-UniRule"/>
</dbReference>